<sequence length="156" mass="17367">MNSRPLDAPSTPTASRLEQTPRERSREDTIAHSDVWKPRATLLRDLVRFRRGQNTDGIARDLLALERTNLAMFRTSASAVALGVVVAKLIKLPLARVTGTMLVALGQVALFIGLWRYHWQAAALERRLFAPDTVFPWFVAVFLGAAVILSLVLTYV</sequence>
<dbReference type="GO" id="GO:0005886">
    <property type="term" value="C:plasma membrane"/>
    <property type="evidence" value="ECO:0007669"/>
    <property type="project" value="UniProtKB-SubCell"/>
</dbReference>
<evidence type="ECO:0000256" key="4">
    <source>
        <dbReference type="ARBA" id="ARBA00022989"/>
    </source>
</evidence>
<evidence type="ECO:0000313" key="10">
    <source>
        <dbReference type="Proteomes" id="UP001301350"/>
    </source>
</evidence>
<dbReference type="InterPro" id="IPR003807">
    <property type="entry name" value="DUF202"/>
</dbReference>
<keyword evidence="2" id="KW-1003">Cell membrane</keyword>
<evidence type="ECO:0000313" key="9">
    <source>
        <dbReference type="EMBL" id="KAK4534752.1"/>
    </source>
</evidence>
<accession>A0AAV9IR26</accession>
<proteinExistence type="predicted"/>
<keyword evidence="10" id="KW-1185">Reference proteome</keyword>
<feature type="transmembrane region" description="Helical" evidence="7">
    <location>
        <begin position="135"/>
        <end position="155"/>
    </location>
</feature>
<feature type="transmembrane region" description="Helical" evidence="7">
    <location>
        <begin position="97"/>
        <end position="115"/>
    </location>
</feature>
<keyword evidence="5 7" id="KW-0472">Membrane</keyword>
<evidence type="ECO:0000256" key="7">
    <source>
        <dbReference type="SAM" id="Phobius"/>
    </source>
</evidence>
<evidence type="ECO:0000256" key="3">
    <source>
        <dbReference type="ARBA" id="ARBA00022692"/>
    </source>
</evidence>
<feature type="domain" description="DUF202" evidence="8">
    <location>
        <begin position="60"/>
        <end position="122"/>
    </location>
</feature>
<organism evidence="9 10">
    <name type="scientific">Cyanidium caldarium</name>
    <name type="common">Red alga</name>
    <dbReference type="NCBI Taxonomy" id="2771"/>
    <lineage>
        <taxon>Eukaryota</taxon>
        <taxon>Rhodophyta</taxon>
        <taxon>Bangiophyceae</taxon>
        <taxon>Cyanidiales</taxon>
        <taxon>Cyanidiaceae</taxon>
        <taxon>Cyanidium</taxon>
    </lineage>
</organism>
<dbReference type="AlphaFoldDB" id="A0AAV9IR26"/>
<feature type="transmembrane region" description="Helical" evidence="7">
    <location>
        <begin position="71"/>
        <end position="90"/>
    </location>
</feature>
<dbReference type="EMBL" id="JANCYW010000002">
    <property type="protein sequence ID" value="KAK4534752.1"/>
    <property type="molecule type" value="Genomic_DNA"/>
</dbReference>
<feature type="compositionally biased region" description="Basic and acidic residues" evidence="6">
    <location>
        <begin position="19"/>
        <end position="29"/>
    </location>
</feature>
<dbReference type="PANTHER" id="PTHR34187:SF2">
    <property type="entry name" value="DUF202 DOMAIN-CONTAINING PROTEIN"/>
    <property type="match status" value="1"/>
</dbReference>
<feature type="region of interest" description="Disordered" evidence="6">
    <location>
        <begin position="1"/>
        <end position="29"/>
    </location>
</feature>
<comment type="caution">
    <text evidence="9">The sequence shown here is derived from an EMBL/GenBank/DDBJ whole genome shotgun (WGS) entry which is preliminary data.</text>
</comment>
<reference evidence="9 10" key="1">
    <citation type="submission" date="2022-07" db="EMBL/GenBank/DDBJ databases">
        <title>Genome-wide signatures of adaptation to extreme environments.</title>
        <authorList>
            <person name="Cho C.H."/>
            <person name="Yoon H.S."/>
        </authorList>
    </citation>
    <scope>NUCLEOTIDE SEQUENCE [LARGE SCALE GENOMIC DNA]</scope>
    <source>
        <strain evidence="9 10">DBV 063 E5</strain>
    </source>
</reference>
<keyword evidence="4 7" id="KW-1133">Transmembrane helix</keyword>
<keyword evidence="3 7" id="KW-0812">Transmembrane</keyword>
<evidence type="ECO:0000256" key="2">
    <source>
        <dbReference type="ARBA" id="ARBA00022475"/>
    </source>
</evidence>
<dbReference type="Proteomes" id="UP001301350">
    <property type="component" value="Unassembled WGS sequence"/>
</dbReference>
<gene>
    <name evidence="9" type="ORF">CDCA_CDCA02G0777</name>
</gene>
<evidence type="ECO:0000256" key="6">
    <source>
        <dbReference type="SAM" id="MobiDB-lite"/>
    </source>
</evidence>
<dbReference type="Pfam" id="PF02656">
    <property type="entry name" value="DUF202"/>
    <property type="match status" value="1"/>
</dbReference>
<evidence type="ECO:0000259" key="8">
    <source>
        <dbReference type="Pfam" id="PF02656"/>
    </source>
</evidence>
<dbReference type="InterPro" id="IPR052053">
    <property type="entry name" value="IM_YidH-like"/>
</dbReference>
<name>A0AAV9IR26_CYACA</name>
<comment type="subcellular location">
    <subcellularLocation>
        <location evidence="1">Cell membrane</location>
        <topology evidence="1">Multi-pass membrane protein</topology>
    </subcellularLocation>
</comment>
<evidence type="ECO:0000256" key="1">
    <source>
        <dbReference type="ARBA" id="ARBA00004651"/>
    </source>
</evidence>
<protein>
    <recommendedName>
        <fullName evidence="8">DUF202 domain-containing protein</fullName>
    </recommendedName>
</protein>
<dbReference type="PANTHER" id="PTHR34187">
    <property type="entry name" value="FGR18P"/>
    <property type="match status" value="1"/>
</dbReference>
<evidence type="ECO:0000256" key="5">
    <source>
        <dbReference type="ARBA" id="ARBA00023136"/>
    </source>
</evidence>